<dbReference type="Proteomes" id="UP000070529">
    <property type="component" value="Unassembled WGS sequence"/>
</dbReference>
<sequence>MGRLSGTRAWSVFGLVLMALPFVSKAAVCSPDLHSDIAIESDNVIIESNNNRFLIDPNGMLFVNVHRVKLSDEQKASLSAYSQAVRQDLPYISRTLSQQLQTSWKALDDVIADELGDKSGLRSELGQYHDYLQNRVNASLYNAERKAPQLNHTLLLQTVREVEASVPQIVATVSSRGLMDIAVLSEGQTNKMQFMSEKMATLQDRLVGEAKLQRDKTKVLQKDLCQRLNAWQQHEENIADLIPALSGLKTVTVR</sequence>
<protein>
    <recommendedName>
        <fullName evidence="4">Chemotaxis protein</fullName>
    </recommendedName>
</protein>
<evidence type="ECO:0008006" key="4">
    <source>
        <dbReference type="Google" id="ProtNLM"/>
    </source>
</evidence>
<reference evidence="2 3" key="1">
    <citation type="submission" date="2015-11" db="EMBL/GenBank/DDBJ databases">
        <title>Genomic Taxonomy of the Vibrionaceae.</title>
        <authorList>
            <person name="Gomez-Gil B."/>
            <person name="Enciso-Ibarra J."/>
        </authorList>
    </citation>
    <scope>NUCLEOTIDE SEQUENCE [LARGE SCALE GENOMIC DNA]</scope>
    <source>
        <strain evidence="2 3">CAIM 912</strain>
    </source>
</reference>
<proteinExistence type="predicted"/>
<evidence type="ECO:0000313" key="3">
    <source>
        <dbReference type="Proteomes" id="UP000070529"/>
    </source>
</evidence>
<feature type="chain" id="PRO_5007465578" description="Chemotaxis protein" evidence="1">
    <location>
        <begin position="27"/>
        <end position="254"/>
    </location>
</feature>
<dbReference type="AlphaFoldDB" id="A0A135I3U9"/>
<organism evidence="2 3">
    <name type="scientific">Enterovibrio coralii</name>
    <dbReference type="NCBI Taxonomy" id="294935"/>
    <lineage>
        <taxon>Bacteria</taxon>
        <taxon>Pseudomonadati</taxon>
        <taxon>Pseudomonadota</taxon>
        <taxon>Gammaproteobacteria</taxon>
        <taxon>Vibrionales</taxon>
        <taxon>Vibrionaceae</taxon>
        <taxon>Enterovibrio</taxon>
    </lineage>
</organism>
<accession>A0A135I3U9</accession>
<dbReference type="STRING" id="294935.ATN88_14100"/>
<comment type="caution">
    <text evidence="2">The sequence shown here is derived from an EMBL/GenBank/DDBJ whole genome shotgun (WGS) entry which is preliminary data.</text>
</comment>
<dbReference type="EMBL" id="LNTY01000058">
    <property type="protein sequence ID" value="KXF80126.1"/>
    <property type="molecule type" value="Genomic_DNA"/>
</dbReference>
<dbReference type="RefSeq" id="WP_067419766.1">
    <property type="nucleotide sequence ID" value="NZ_LNTY01000058.1"/>
</dbReference>
<evidence type="ECO:0000313" key="2">
    <source>
        <dbReference type="EMBL" id="KXF80126.1"/>
    </source>
</evidence>
<dbReference type="Pfam" id="PF11101">
    <property type="entry name" value="DUF2884"/>
    <property type="match status" value="1"/>
</dbReference>
<gene>
    <name evidence="2" type="ORF">ATN88_14100</name>
</gene>
<dbReference type="OrthoDB" id="5915569at2"/>
<keyword evidence="1" id="KW-0732">Signal</keyword>
<feature type="signal peptide" evidence="1">
    <location>
        <begin position="1"/>
        <end position="26"/>
    </location>
</feature>
<evidence type="ECO:0000256" key="1">
    <source>
        <dbReference type="SAM" id="SignalP"/>
    </source>
</evidence>
<name>A0A135I3U9_9GAMM</name>
<dbReference type="InterPro" id="IPR021307">
    <property type="entry name" value="DUF2884"/>
</dbReference>
<keyword evidence="3" id="KW-1185">Reference proteome</keyword>